<dbReference type="InterPro" id="IPR006266">
    <property type="entry name" value="UMP_CMP_kinase"/>
</dbReference>
<dbReference type="HAMAP" id="MF_00235">
    <property type="entry name" value="Adenylate_kinase_Adk"/>
    <property type="match status" value="1"/>
</dbReference>
<keyword evidence="4 9" id="KW-0418">Kinase</keyword>
<feature type="binding site" evidence="9">
    <location>
        <position position="707"/>
    </location>
    <ligand>
        <name>a ribonucleoside 5'-phosphate</name>
        <dbReference type="ChEBI" id="CHEBI:58043"/>
    </ligand>
</feature>
<dbReference type="GO" id="GO:0005524">
    <property type="term" value="F:ATP binding"/>
    <property type="evidence" value="ECO:0007669"/>
    <property type="project" value="UniProtKB-KW"/>
</dbReference>
<feature type="region of interest" description="Disordered" evidence="10">
    <location>
        <begin position="210"/>
        <end position="236"/>
    </location>
</feature>
<protein>
    <recommendedName>
        <fullName evidence="9">Uridylate kinase</fullName>
        <shortName evidence="9">UK</shortName>
        <ecNumber evidence="9">2.7.4.14</ecNumber>
    </recommendedName>
    <alternativeName>
        <fullName evidence="9">ATP:UMP phosphotransferase</fullName>
    </alternativeName>
    <alternativeName>
        <fullName evidence="9">Deoxycytidylate kinase</fullName>
        <shortName evidence="9">CK</shortName>
        <shortName evidence="9">dCMP kinase</shortName>
    </alternativeName>
    <alternativeName>
        <fullName evidence="9">Uridine monophosphate kinase</fullName>
        <shortName evidence="9">UMP kinase</shortName>
        <shortName evidence="9">UMPK</shortName>
    </alternativeName>
</protein>
<feature type="region of interest" description="NMPbind" evidence="9">
    <location>
        <begin position="591"/>
        <end position="621"/>
    </location>
</feature>
<keyword evidence="12" id="KW-1185">Reference proteome</keyword>
<comment type="cofactor">
    <cofactor evidence="9">
        <name>Mg(2+)</name>
        <dbReference type="ChEBI" id="CHEBI:18420"/>
    </cofactor>
    <text evidence="9">Binds 1 Mg(2+) ion per monomer.</text>
</comment>
<evidence type="ECO:0000313" key="11">
    <source>
        <dbReference type="EMBL" id="KAF5671505.1"/>
    </source>
</evidence>
<dbReference type="GO" id="GO:0006207">
    <property type="term" value="P:'de novo' pyrimidine nucleobase biosynthetic process"/>
    <property type="evidence" value="ECO:0007669"/>
    <property type="project" value="InterPro"/>
</dbReference>
<comment type="domain">
    <text evidence="9">Consists of three domains, a large central CORE domain and two small peripheral domains, NMPbind and LID, which undergo movements during catalysis. The LID domain closes over the site of phosphoryl transfer upon ATP binding. Assembling and dissambling the active center during each catalytic cycle provides an effective means to prevent ATP hydrolysis.</text>
</comment>
<evidence type="ECO:0000256" key="3">
    <source>
        <dbReference type="ARBA" id="ARBA00022741"/>
    </source>
</evidence>
<dbReference type="HAMAP" id="MF_03172">
    <property type="entry name" value="Adenylate_kinase_UMP_CMP_kin"/>
    <property type="match status" value="1"/>
</dbReference>
<evidence type="ECO:0000256" key="4">
    <source>
        <dbReference type="ARBA" id="ARBA00022777"/>
    </source>
</evidence>
<feature type="binding site" evidence="9">
    <location>
        <begin position="652"/>
        <end position="655"/>
    </location>
    <ligand>
        <name>a ribonucleoside 5'-phosphate</name>
        <dbReference type="ChEBI" id="CHEBI:58043"/>
    </ligand>
</feature>
<proteinExistence type="inferred from homology"/>
<feature type="compositionally biased region" description="Low complexity" evidence="10">
    <location>
        <begin position="67"/>
        <end position="82"/>
    </location>
</feature>
<keyword evidence="2 9" id="KW-0808">Transferase</keyword>
<dbReference type="EC" id="2.7.4.14" evidence="9"/>
<keyword evidence="3 9" id="KW-0547">Nucleotide-binding</keyword>
<feature type="binding site" evidence="9">
    <location>
        <position position="690"/>
    </location>
    <ligand>
        <name>ATP</name>
        <dbReference type="ChEBI" id="CHEBI:30616"/>
    </ligand>
</feature>
<reference evidence="11 12" key="1">
    <citation type="submission" date="2020-05" db="EMBL/GenBank/DDBJ databases">
        <title>Identification and distribution of gene clusters putatively required for synthesis of sphingolipid metabolism inhibitors in phylogenetically diverse species of the filamentous fungus Fusarium.</title>
        <authorList>
            <person name="Kim H.-S."/>
            <person name="Busman M."/>
            <person name="Brown D.W."/>
            <person name="Divon H."/>
            <person name="Uhlig S."/>
            <person name="Proctor R.H."/>
        </authorList>
    </citation>
    <scope>NUCLEOTIDE SEQUENCE [LARGE SCALE GENOMIC DNA]</scope>
    <source>
        <strain evidence="11 12">NRRL 20693</strain>
    </source>
</reference>
<comment type="subcellular location">
    <subcellularLocation>
        <location evidence="9">Cytoplasm</location>
    </subcellularLocation>
    <subcellularLocation>
        <location evidence="9">Nucleus</location>
    </subcellularLocation>
    <text evidence="9">Predominantly cytoplasmic.</text>
</comment>
<feature type="compositionally biased region" description="Low complexity" evidence="10">
    <location>
        <begin position="35"/>
        <end position="52"/>
    </location>
</feature>
<evidence type="ECO:0000256" key="5">
    <source>
        <dbReference type="ARBA" id="ARBA00022840"/>
    </source>
</evidence>
<dbReference type="PANTHER" id="PTHR23359">
    <property type="entry name" value="NUCLEOTIDE KINASE"/>
    <property type="match status" value="1"/>
</dbReference>
<dbReference type="GO" id="GO:0006221">
    <property type="term" value="P:pyrimidine nucleotide biosynthetic process"/>
    <property type="evidence" value="ECO:0007669"/>
    <property type="project" value="UniProtKB-UniRule"/>
</dbReference>
<dbReference type="AlphaFoldDB" id="A0A8H5TLD2"/>
<dbReference type="GO" id="GO:0019205">
    <property type="term" value="F:nucleobase-containing compound kinase activity"/>
    <property type="evidence" value="ECO:0007669"/>
    <property type="project" value="InterPro"/>
</dbReference>
<dbReference type="Proteomes" id="UP000567885">
    <property type="component" value="Unassembled WGS sequence"/>
</dbReference>
<dbReference type="FunFam" id="3.40.50.300:FF:000315">
    <property type="entry name" value="Adenylate kinase 1"/>
    <property type="match status" value="1"/>
</dbReference>
<feature type="region of interest" description="LID" evidence="9">
    <location>
        <begin position="689"/>
        <end position="699"/>
    </location>
</feature>
<dbReference type="OrthoDB" id="442176at2759"/>
<accession>A0A8H5TLD2</accession>
<dbReference type="EMBL" id="JAAGWQ010000066">
    <property type="protein sequence ID" value="KAF5671505.1"/>
    <property type="molecule type" value="Genomic_DNA"/>
</dbReference>
<keyword evidence="6 9" id="KW-0665">Pyrimidine biosynthesis</keyword>
<dbReference type="GO" id="GO:0005737">
    <property type="term" value="C:cytoplasm"/>
    <property type="evidence" value="ECO:0007669"/>
    <property type="project" value="UniProtKB-SubCell"/>
</dbReference>
<organism evidence="11 12">
    <name type="scientific">Fusarium heterosporum</name>
    <dbReference type="NCBI Taxonomy" id="42747"/>
    <lineage>
        <taxon>Eukaryota</taxon>
        <taxon>Fungi</taxon>
        <taxon>Dikarya</taxon>
        <taxon>Ascomycota</taxon>
        <taxon>Pezizomycotina</taxon>
        <taxon>Sordariomycetes</taxon>
        <taxon>Hypocreomycetidae</taxon>
        <taxon>Hypocreales</taxon>
        <taxon>Nectriaceae</taxon>
        <taxon>Fusarium</taxon>
        <taxon>Fusarium heterosporum species complex</taxon>
    </lineage>
</organism>
<dbReference type="CDD" id="cd01428">
    <property type="entry name" value="ADK"/>
    <property type="match status" value="1"/>
</dbReference>
<name>A0A8H5TLD2_FUSHE</name>
<feature type="binding site" evidence="9">
    <location>
        <position position="696"/>
    </location>
    <ligand>
        <name>a ribonucleoside 5'-phosphate</name>
        <dbReference type="ChEBI" id="CHEBI:58043"/>
    </ligand>
</feature>
<feature type="region of interest" description="Disordered" evidence="10">
    <location>
        <begin position="1"/>
        <end position="110"/>
    </location>
</feature>
<dbReference type="GO" id="GO:0016776">
    <property type="term" value="F:phosphotransferase activity, phosphate group as acceptor"/>
    <property type="evidence" value="ECO:0007669"/>
    <property type="project" value="InterPro"/>
</dbReference>
<dbReference type="Gene3D" id="3.40.50.300">
    <property type="entry name" value="P-loop containing nucleotide triphosphate hydrolases"/>
    <property type="match status" value="1"/>
</dbReference>
<dbReference type="InterPro" id="IPR000850">
    <property type="entry name" value="Adenylat/UMP-CMP_kin"/>
</dbReference>
<feature type="binding site" evidence="9">
    <location>
        <position position="659"/>
    </location>
    <ligand>
        <name>a ribonucleoside 5'-phosphate</name>
        <dbReference type="ChEBI" id="CHEBI:58043"/>
    </ligand>
</feature>
<evidence type="ECO:0000256" key="7">
    <source>
        <dbReference type="ARBA" id="ARBA00023242"/>
    </source>
</evidence>
<dbReference type="InterPro" id="IPR033690">
    <property type="entry name" value="Adenylat_kinase_CS"/>
</dbReference>
<comment type="catalytic activity">
    <reaction evidence="8 9">
        <text>UMP + ATP = UDP + ADP</text>
        <dbReference type="Rhea" id="RHEA:24400"/>
        <dbReference type="ChEBI" id="CHEBI:30616"/>
        <dbReference type="ChEBI" id="CHEBI:57865"/>
        <dbReference type="ChEBI" id="CHEBI:58223"/>
        <dbReference type="ChEBI" id="CHEBI:456216"/>
        <dbReference type="EC" id="2.7.4.14"/>
    </reaction>
</comment>
<evidence type="ECO:0000256" key="10">
    <source>
        <dbReference type="SAM" id="MobiDB-lite"/>
    </source>
</evidence>
<dbReference type="GO" id="GO:0009123">
    <property type="term" value="P:nucleoside monophosphate metabolic process"/>
    <property type="evidence" value="ECO:0007669"/>
    <property type="project" value="UniProtKB-ARBA"/>
</dbReference>
<comment type="caution">
    <text evidence="11">The sequence shown here is derived from an EMBL/GenBank/DDBJ whole genome shotgun (WGS) entry which is preliminary data.</text>
</comment>
<evidence type="ECO:0000256" key="2">
    <source>
        <dbReference type="ARBA" id="ARBA00022679"/>
    </source>
</evidence>
<gene>
    <name evidence="11" type="ORF">FHETE_4075</name>
</gene>
<dbReference type="InterPro" id="IPR027417">
    <property type="entry name" value="P-loop_NTPase"/>
</dbReference>
<dbReference type="Pfam" id="PF00406">
    <property type="entry name" value="ADK"/>
    <property type="match status" value="1"/>
</dbReference>
<dbReference type="SUPFAM" id="SSF52540">
    <property type="entry name" value="P-loop containing nucleoside triphosphate hydrolases"/>
    <property type="match status" value="1"/>
</dbReference>
<evidence type="ECO:0000256" key="9">
    <source>
        <dbReference type="HAMAP-Rule" id="MF_03172"/>
    </source>
</evidence>
<evidence type="ECO:0000256" key="8">
    <source>
        <dbReference type="ARBA" id="ARBA00048116"/>
    </source>
</evidence>
<comment type="similarity">
    <text evidence="9">Belongs to the adenylate kinase family. UMP-CMP kinase subfamily.</text>
</comment>
<keyword evidence="1 9" id="KW-0963">Cytoplasm</keyword>
<comment type="subunit">
    <text evidence="9">Monomer.</text>
</comment>
<feature type="binding site" evidence="9">
    <location>
        <position position="597"/>
    </location>
    <ligand>
        <name>a ribonucleoside 5'-phosphate</name>
        <dbReference type="ChEBI" id="CHEBI:58043"/>
    </ligand>
</feature>
<evidence type="ECO:0000256" key="6">
    <source>
        <dbReference type="ARBA" id="ARBA00022975"/>
    </source>
</evidence>
<dbReference type="PROSITE" id="PS00113">
    <property type="entry name" value="ADENYLATE_KINASE"/>
    <property type="match status" value="1"/>
</dbReference>
<comment type="function">
    <text evidence="9">Catalyzes the phosphorylation of pyrimidine nucleoside monophosphates at the expense of ATP. Plays an important role in de novo pyrimidine nucleotide biosynthesis. Has preference for UMP and dUMP as phosphate acceptors, but can also use CMP, dCMP and AMP.</text>
</comment>
<dbReference type="GO" id="GO:0005634">
    <property type="term" value="C:nucleus"/>
    <property type="evidence" value="ECO:0007669"/>
    <property type="project" value="UniProtKB-SubCell"/>
</dbReference>
<sequence length="756" mass="84187">MKVAISPGKRERLARAAAPKNMTISDSDSEEEGKLPSSPSTATADAATPLTPNRGQQKSTKTKSDDLSSGSDSTAAKSSSLARKFGNKRIPVNKRSSSESEDGSLPKRTRIITLKTNKSGGAKVSVTTDTNSDAITALNQVVTPASPHTEVPTQLSVADAANLEIIRGSLDALQTSLISARQATKDAGELEQANKKIALLEQQLTEAQRLKDLQPKPSPNEETSSHSFRDDTGLRIQNEHLQNRCDDLEERRDELRMLLAKERQEKKDSRLNSSFKVLDDEVNMEWRGIAFEIRQFALQILTVEPYRKTAPKEANHEDVSELKKLQKKNPCLARFYFEHYIWKRLVDNIFHAGTNTWGGTVGQAFHQFCMDLSKINFERMEELSQIKAYTADLLNRSSTQDNCNAARAIAREMKQTLHIFMDEDRVNESAKLLWSIVRRAVELNAKFLRSKAFFVISWVPRDFDLKDLDVYYTRGRDGEPKLEIEISPSLCKIGNGDGRYFDSDKVLTICNSPSSMMNPQANIYPPSSVLIMPAIQQNAPESAGQIPAPQKSTPTFSPDDVTVIFVLGGPGAGKGTQCSKLVSEHGFTHLSAGDLLRAEQERPGSQYGDLIKDYIRNGLIVPMEVTIALLENAMSATLKETGSQKGRFLIDGFPRKMDQAVKFEETVCPAKLVLFFDCPEAVMESRLLERGKTSGREDDNAESIRKRFRTFIETSMPVVNRFEEVGKVLKLDATPEPDEVYANTEKALTERLGPEF</sequence>
<feature type="binding site" evidence="9">
    <location>
        <begin position="619"/>
        <end position="621"/>
    </location>
    <ligand>
        <name>a ribonucleoside 5'-phosphate</name>
        <dbReference type="ChEBI" id="CHEBI:58043"/>
    </ligand>
</feature>
<dbReference type="PRINTS" id="PR00094">
    <property type="entry name" value="ADENYLTKNASE"/>
</dbReference>
<feature type="binding site" evidence="9">
    <location>
        <begin position="571"/>
        <end position="576"/>
    </location>
    <ligand>
        <name>ATP</name>
        <dbReference type="ChEBI" id="CHEBI:30616"/>
    </ligand>
</feature>
<dbReference type="NCBIfam" id="TIGR01359">
    <property type="entry name" value="UMP_CMP_kin_fam"/>
    <property type="match status" value="1"/>
</dbReference>
<feature type="binding site" evidence="9">
    <location>
        <position position="735"/>
    </location>
    <ligand>
        <name>ATP</name>
        <dbReference type="ChEBI" id="CHEBI:30616"/>
    </ligand>
</feature>
<keyword evidence="5 9" id="KW-0067">ATP-binding</keyword>
<feature type="compositionally biased region" description="Basic and acidic residues" evidence="10">
    <location>
        <begin position="223"/>
        <end position="236"/>
    </location>
</feature>
<keyword evidence="7 9" id="KW-0539">Nucleus</keyword>
<evidence type="ECO:0000256" key="1">
    <source>
        <dbReference type="ARBA" id="ARBA00022490"/>
    </source>
</evidence>
<evidence type="ECO:0000313" key="12">
    <source>
        <dbReference type="Proteomes" id="UP000567885"/>
    </source>
</evidence>